<sequence>MRGHDPALRHPIGQPDQIIEIDLAGQIVIGAMICVNQYRPVEFRRGAQHRHGVIQRAIRRLERNPELDPDRGGGVGRQLFAPVRLLGVEIDQILQRRSVFRGQLPHSEIGRLHGSAVRKLKPAFAEIGGEQHGDSMLPHVPHEVFALGEIIPARGRVNVTIDDQHVTIP</sequence>
<comment type="caution">
    <text evidence="1">The sequence shown here is derived from an EMBL/GenBank/DDBJ whole genome shotgun (WGS) entry which is preliminary data.</text>
</comment>
<accession>A0A645D8T5</accession>
<proteinExistence type="predicted"/>
<protein>
    <submittedName>
        <fullName evidence="1">Uncharacterized protein</fullName>
    </submittedName>
</protein>
<reference evidence="1" key="1">
    <citation type="submission" date="2019-08" db="EMBL/GenBank/DDBJ databases">
        <authorList>
            <person name="Kucharzyk K."/>
            <person name="Murdoch R.W."/>
            <person name="Higgins S."/>
            <person name="Loffler F."/>
        </authorList>
    </citation>
    <scope>NUCLEOTIDE SEQUENCE</scope>
</reference>
<name>A0A645D8T5_9ZZZZ</name>
<evidence type="ECO:0000313" key="1">
    <source>
        <dbReference type="EMBL" id="MPM85363.1"/>
    </source>
</evidence>
<dbReference type="AlphaFoldDB" id="A0A645D8T5"/>
<organism evidence="1">
    <name type="scientific">bioreactor metagenome</name>
    <dbReference type="NCBI Taxonomy" id="1076179"/>
    <lineage>
        <taxon>unclassified sequences</taxon>
        <taxon>metagenomes</taxon>
        <taxon>ecological metagenomes</taxon>
    </lineage>
</organism>
<dbReference type="EMBL" id="VSSQ01033692">
    <property type="protein sequence ID" value="MPM85363.1"/>
    <property type="molecule type" value="Genomic_DNA"/>
</dbReference>
<gene>
    <name evidence="1" type="ORF">SDC9_132442</name>
</gene>